<keyword evidence="15" id="KW-1185">Reference proteome</keyword>
<dbReference type="PANTHER" id="PTHR34264:SF3">
    <property type="entry name" value="ATP SYNTHASE SUBUNIT B, CHLOROPLASTIC"/>
    <property type="match status" value="1"/>
</dbReference>
<comment type="similarity">
    <text evidence="11 12">Belongs to the ATPase B chain family.</text>
</comment>
<keyword evidence="1 11" id="KW-0813">Transport</keyword>
<dbReference type="InterPro" id="IPR002146">
    <property type="entry name" value="ATP_synth_b/b'su_bac/chlpt"/>
</dbReference>
<comment type="caution">
    <text evidence="14">The sequence shown here is derived from an EMBL/GenBank/DDBJ whole genome shotgun (WGS) entry which is preliminary data.</text>
</comment>
<dbReference type="Proteomes" id="UP000631421">
    <property type="component" value="Unassembled WGS sequence"/>
</dbReference>
<keyword evidence="5 11" id="KW-1133">Transmembrane helix</keyword>
<dbReference type="GO" id="GO:0031676">
    <property type="term" value="C:plasma membrane-derived thylakoid membrane"/>
    <property type="evidence" value="ECO:0007669"/>
    <property type="project" value="UniProtKB-SubCell"/>
</dbReference>
<organism evidence="14 15">
    <name type="scientific">Pseudanabaena cinerea FACHB-1277</name>
    <dbReference type="NCBI Taxonomy" id="2949581"/>
    <lineage>
        <taxon>Bacteria</taxon>
        <taxon>Bacillati</taxon>
        <taxon>Cyanobacteriota</taxon>
        <taxon>Cyanophyceae</taxon>
        <taxon>Pseudanabaenales</taxon>
        <taxon>Pseudanabaenaceae</taxon>
        <taxon>Pseudanabaena</taxon>
        <taxon>Pseudanabaena cinerea</taxon>
    </lineage>
</organism>
<evidence type="ECO:0000256" key="13">
    <source>
        <dbReference type="SAM" id="Coils"/>
    </source>
</evidence>
<evidence type="ECO:0000256" key="7">
    <source>
        <dbReference type="ARBA" id="ARBA00023136"/>
    </source>
</evidence>
<dbReference type="GO" id="GO:0046933">
    <property type="term" value="F:proton-transporting ATP synthase activity, rotational mechanism"/>
    <property type="evidence" value="ECO:0007669"/>
    <property type="project" value="UniProtKB-UniRule"/>
</dbReference>
<evidence type="ECO:0000256" key="3">
    <source>
        <dbReference type="ARBA" id="ARBA00022692"/>
    </source>
</evidence>
<evidence type="ECO:0000313" key="14">
    <source>
        <dbReference type="EMBL" id="MBD2149709.1"/>
    </source>
</evidence>
<dbReference type="Pfam" id="PF00430">
    <property type="entry name" value="ATP-synt_B"/>
    <property type="match status" value="1"/>
</dbReference>
<evidence type="ECO:0000256" key="9">
    <source>
        <dbReference type="ARBA" id="ARBA00025198"/>
    </source>
</evidence>
<evidence type="ECO:0000256" key="5">
    <source>
        <dbReference type="ARBA" id="ARBA00022989"/>
    </source>
</evidence>
<comment type="subcellular location">
    <subcellularLocation>
        <location evidence="11">Cellular thylakoid membrane</location>
        <topology evidence="11">Single-pass membrane protein</topology>
    </subcellularLocation>
    <subcellularLocation>
        <location evidence="10">Endomembrane system</location>
        <topology evidence="10">Single-pass membrane protein</topology>
    </subcellularLocation>
</comment>
<keyword evidence="7 11" id="KW-0472">Membrane</keyword>
<evidence type="ECO:0000313" key="15">
    <source>
        <dbReference type="Proteomes" id="UP000631421"/>
    </source>
</evidence>
<name>A0A926UR43_9CYAN</name>
<evidence type="ECO:0000256" key="2">
    <source>
        <dbReference type="ARBA" id="ARBA00022547"/>
    </source>
</evidence>
<comment type="function">
    <text evidence="11">Component of the F(0) channel, it forms part of the peripheral stalk, linking F(1) to F(0).</text>
</comment>
<evidence type="ECO:0000256" key="12">
    <source>
        <dbReference type="RuleBase" id="RU003848"/>
    </source>
</evidence>
<dbReference type="GO" id="GO:0045259">
    <property type="term" value="C:proton-transporting ATP synthase complex"/>
    <property type="evidence" value="ECO:0007669"/>
    <property type="project" value="UniProtKB-KW"/>
</dbReference>
<dbReference type="CDD" id="cd06503">
    <property type="entry name" value="ATP-synt_Fo_b"/>
    <property type="match status" value="1"/>
</dbReference>
<comment type="function">
    <text evidence="9 11">F(1)F(0) ATP synthase produces ATP from ADP in the presence of a proton or sodium gradient. F-type ATPases consist of two structural domains, F(1) containing the extramembraneous catalytic core and F(0) containing the membrane proton channel, linked together by a central stalk and a peripheral stalk. During catalysis, ATP synthesis in the catalytic domain of F(1) is coupled via a rotary mechanism of the central stalk subunits to proton translocation.</text>
</comment>
<sequence length="177" mass="19174">MIKNFVLIASESVEHSGIGINSDILETNLINLVIVIGLLIYAGRGFLGKILSARLESIQSAIADAEKRQKDAADKLAVQQGKLAQAKTESDRLRSQAEADAKKAADAILATVDADINRLRDAADQEIATDQERVIVQLRQQVAEKALASVQSYFDRGLSESTQIELIDRSIALLSSD</sequence>
<evidence type="ECO:0000256" key="8">
    <source>
        <dbReference type="ARBA" id="ARBA00023310"/>
    </source>
</evidence>
<keyword evidence="13" id="KW-0175">Coiled coil</keyword>
<keyword evidence="4 11" id="KW-0375">Hydrogen ion transport</keyword>
<evidence type="ECO:0000256" key="10">
    <source>
        <dbReference type="ARBA" id="ARBA00037847"/>
    </source>
</evidence>
<keyword evidence="2 11" id="KW-0138">CF(0)</keyword>
<dbReference type="HAMAP" id="MF_01398">
    <property type="entry name" value="ATP_synth_b_bprime"/>
    <property type="match status" value="1"/>
</dbReference>
<evidence type="ECO:0000256" key="11">
    <source>
        <dbReference type="HAMAP-Rule" id="MF_01398"/>
    </source>
</evidence>
<keyword evidence="11" id="KW-0793">Thylakoid</keyword>
<dbReference type="EMBL" id="JACJPY010000012">
    <property type="protein sequence ID" value="MBD2149709.1"/>
    <property type="molecule type" value="Genomic_DNA"/>
</dbReference>
<dbReference type="NCBIfam" id="NF005606">
    <property type="entry name" value="PRK07352.1"/>
    <property type="match status" value="1"/>
</dbReference>
<dbReference type="PANTHER" id="PTHR34264">
    <property type="entry name" value="ATP SYNTHASE SUBUNIT B, CHLOROPLASTIC"/>
    <property type="match status" value="1"/>
</dbReference>
<keyword evidence="6 11" id="KW-0406">Ion transport</keyword>
<keyword evidence="3 11" id="KW-0812">Transmembrane</keyword>
<proteinExistence type="inferred from homology"/>
<keyword evidence="8 11" id="KW-0066">ATP synthesis</keyword>
<accession>A0A926UR43</accession>
<protein>
    <recommendedName>
        <fullName evidence="11">ATP synthase subunit b</fullName>
    </recommendedName>
    <alternativeName>
        <fullName evidence="11">ATP synthase F(0) sector subunit b</fullName>
    </alternativeName>
    <alternativeName>
        <fullName evidence="11">ATPase subunit I</fullName>
    </alternativeName>
    <alternativeName>
        <fullName evidence="11">F-type ATPase subunit b</fullName>
        <shortName evidence="11">F-ATPase subunit b</shortName>
    </alternativeName>
</protein>
<evidence type="ECO:0000256" key="1">
    <source>
        <dbReference type="ARBA" id="ARBA00022448"/>
    </source>
</evidence>
<evidence type="ECO:0000256" key="6">
    <source>
        <dbReference type="ARBA" id="ARBA00023065"/>
    </source>
</evidence>
<dbReference type="AlphaFoldDB" id="A0A926UR43"/>
<evidence type="ECO:0000256" key="4">
    <source>
        <dbReference type="ARBA" id="ARBA00022781"/>
    </source>
</evidence>
<gene>
    <name evidence="11" type="primary">atpF</name>
    <name evidence="14" type="ORF">H6F44_06160</name>
</gene>
<reference evidence="14 15" key="1">
    <citation type="journal article" date="2015" name="ISME J.">
        <title>Draft Genome Sequence of Streptomyces incarnatus NRRL8089, which Produces the Nucleoside Antibiotic Sinefungin.</title>
        <authorList>
            <person name="Oshima K."/>
            <person name="Hattori M."/>
            <person name="Shimizu H."/>
            <person name="Fukuda K."/>
            <person name="Nemoto M."/>
            <person name="Inagaki K."/>
            <person name="Tamura T."/>
        </authorList>
    </citation>
    <scope>NUCLEOTIDE SEQUENCE [LARGE SCALE GENOMIC DNA]</scope>
    <source>
        <strain evidence="14 15">FACHB-1277</strain>
    </source>
</reference>
<feature type="coiled-coil region" evidence="13">
    <location>
        <begin position="55"/>
        <end position="96"/>
    </location>
</feature>
<dbReference type="GO" id="GO:0012505">
    <property type="term" value="C:endomembrane system"/>
    <property type="evidence" value="ECO:0007669"/>
    <property type="project" value="UniProtKB-SubCell"/>
</dbReference>
<dbReference type="RefSeq" id="WP_190350077.1">
    <property type="nucleotide sequence ID" value="NZ_JACJPY010000012.1"/>
</dbReference>
<comment type="subunit">
    <text evidence="11">F-type ATPases have 2 components, F(1) - the catalytic core - and F(0) - the membrane proton channel. F(1) has five subunits: alpha(3), beta(3), gamma(1), delta(1), epsilon(1). F(0) has four main subunits: a(1), b(1), b'(1) and c(10-14). The alpha and beta chains form an alternating ring which encloses part of the gamma chain. F(1) is attached to F(0) by a central stalk formed by the gamma and epsilon chains, while a peripheral stalk is formed by the delta, b and b' chains.</text>
</comment>